<dbReference type="GO" id="GO:0030420">
    <property type="term" value="P:establishment of competence for transformation"/>
    <property type="evidence" value="ECO:0007669"/>
    <property type="project" value="UniProtKB-KW"/>
</dbReference>
<keyword evidence="3" id="KW-1133">Transmembrane helix</keyword>
<protein>
    <submittedName>
        <fullName evidence="4">Prepilin-type N-terminal cleavage/methylation domain-containing protein</fullName>
    </submittedName>
</protein>
<dbReference type="AlphaFoldDB" id="A0AA95MKJ7"/>
<evidence type="ECO:0000256" key="1">
    <source>
        <dbReference type="ARBA" id="ARBA00004241"/>
    </source>
</evidence>
<gene>
    <name evidence="4" type="ORF">QNH39_19855</name>
</gene>
<keyword evidence="3" id="KW-0472">Membrane</keyword>
<keyword evidence="2" id="KW-0178">Competence</keyword>
<evidence type="ECO:0000313" key="5">
    <source>
        <dbReference type="Proteomes" id="UP001178288"/>
    </source>
</evidence>
<name>A0AA95MKJ7_9BACI</name>
<keyword evidence="5" id="KW-1185">Reference proteome</keyword>
<evidence type="ECO:0000256" key="2">
    <source>
        <dbReference type="ARBA" id="ARBA00023287"/>
    </source>
</evidence>
<reference evidence="4" key="1">
    <citation type="submission" date="2023-05" db="EMBL/GenBank/DDBJ databases">
        <title>Comparative genomics of Bacillaceae isolates and their secondary metabolite potential.</title>
        <authorList>
            <person name="Song L."/>
            <person name="Nielsen L.J."/>
            <person name="Mohite O."/>
            <person name="Xu X."/>
            <person name="Weber T."/>
            <person name="Kovacs A.T."/>
        </authorList>
    </citation>
    <scope>NUCLEOTIDE SEQUENCE</scope>
    <source>
        <strain evidence="4">XLM17</strain>
    </source>
</reference>
<dbReference type="Pfam" id="PF07963">
    <property type="entry name" value="N_methyl"/>
    <property type="match status" value="1"/>
</dbReference>
<sequence length="169" mass="19129">MKEGEEKIMCKLLKNQQGLTLIEVLVSITLLGIVLTTFLSFFNQAYSYTKKNQDKTVGINVARNVLYYMEQQDYNRFQAQYFPGKNPPKKVQLTTENCKDSAFESVAVCEGFFSSTINNVNYSAIVTLTSDVKLDNNQVSHDLTMYLTGVEVEVKWGNQTATVRGLIKK</sequence>
<keyword evidence="3" id="KW-0812">Transmembrane</keyword>
<dbReference type="GO" id="GO:0009986">
    <property type="term" value="C:cell surface"/>
    <property type="evidence" value="ECO:0007669"/>
    <property type="project" value="UniProtKB-SubCell"/>
</dbReference>
<dbReference type="RefSeq" id="WP_156482194.1">
    <property type="nucleotide sequence ID" value="NZ_CP126114.1"/>
</dbReference>
<organism evidence="4 5">
    <name type="scientific">Neobacillus novalis</name>
    <dbReference type="NCBI Taxonomy" id="220687"/>
    <lineage>
        <taxon>Bacteria</taxon>
        <taxon>Bacillati</taxon>
        <taxon>Bacillota</taxon>
        <taxon>Bacilli</taxon>
        <taxon>Bacillales</taxon>
        <taxon>Bacillaceae</taxon>
        <taxon>Neobacillus</taxon>
    </lineage>
</organism>
<evidence type="ECO:0000313" key="4">
    <source>
        <dbReference type="EMBL" id="WHY84887.1"/>
    </source>
</evidence>
<dbReference type="NCBIfam" id="TIGR02532">
    <property type="entry name" value="IV_pilin_GFxxxE"/>
    <property type="match status" value="1"/>
</dbReference>
<dbReference type="KEGG" id="nnv:QNH39_19855"/>
<accession>A0AA95MKJ7</accession>
<dbReference type="EMBL" id="CP126114">
    <property type="protein sequence ID" value="WHY84887.1"/>
    <property type="molecule type" value="Genomic_DNA"/>
</dbReference>
<feature type="transmembrane region" description="Helical" evidence="3">
    <location>
        <begin position="21"/>
        <end position="42"/>
    </location>
</feature>
<dbReference type="PROSITE" id="PS00409">
    <property type="entry name" value="PROKAR_NTER_METHYL"/>
    <property type="match status" value="1"/>
</dbReference>
<comment type="subcellular location">
    <subcellularLocation>
        <location evidence="1">Cell surface</location>
    </subcellularLocation>
</comment>
<dbReference type="Proteomes" id="UP001178288">
    <property type="component" value="Chromosome"/>
</dbReference>
<evidence type="ECO:0000256" key="3">
    <source>
        <dbReference type="SAM" id="Phobius"/>
    </source>
</evidence>
<dbReference type="InterPro" id="IPR012902">
    <property type="entry name" value="N_methyl_site"/>
</dbReference>
<proteinExistence type="predicted"/>